<evidence type="ECO:0000313" key="1">
    <source>
        <dbReference type="EMBL" id="CYV86232.1"/>
    </source>
</evidence>
<evidence type="ECO:0000313" key="2">
    <source>
        <dbReference type="Proteomes" id="UP000070960"/>
    </source>
</evidence>
<dbReference type="AlphaFoldDB" id="A0A0Z8L8L3"/>
<organism evidence="1 2">
    <name type="scientific">Streptococcus suis</name>
    <dbReference type="NCBI Taxonomy" id="1307"/>
    <lineage>
        <taxon>Bacteria</taxon>
        <taxon>Bacillati</taxon>
        <taxon>Bacillota</taxon>
        <taxon>Bacilli</taxon>
        <taxon>Lactobacillales</taxon>
        <taxon>Streptococcaceae</taxon>
        <taxon>Streptococcus</taxon>
    </lineage>
</organism>
<dbReference type="EMBL" id="FIIE01000013">
    <property type="protein sequence ID" value="CYV86232.1"/>
    <property type="molecule type" value="Genomic_DNA"/>
</dbReference>
<reference evidence="1 2" key="1">
    <citation type="submission" date="2016-02" db="EMBL/GenBank/DDBJ databases">
        <authorList>
            <consortium name="Pathogen Informatics"/>
        </authorList>
    </citation>
    <scope>NUCLEOTIDE SEQUENCE [LARGE SCALE GENOMIC DNA]</scope>
    <source>
        <strain evidence="1 2">LSS80</strain>
    </source>
</reference>
<name>A0A0Z8L8L3_STRSU</name>
<accession>A0A0Z8L8L3</accession>
<dbReference type="Proteomes" id="UP000070960">
    <property type="component" value="Unassembled WGS sequence"/>
</dbReference>
<dbReference type="RefSeq" id="WP_044763683.1">
    <property type="nucleotide sequence ID" value="NZ_CECW01000003.1"/>
</dbReference>
<gene>
    <name evidence="1" type="ORF">ERS132442_01527</name>
</gene>
<proteinExistence type="predicted"/>
<sequence length="218" mass="24550">MSDNKLQQIWSSAKTSEALIERLKESDSLEYIDKNKIFSCIIYKEAWDEVEKTGPNGIRENIKTAFTNKELSDITGLESSNGSNINFVFIGISSFGDIIEVGKSSVDGDWANKIYFEKGVSSEYLEYIIEKTLESSPNLESSPKMKAKELLNILSLNLNKFYEHMIILPIISDQNTNDDIAIQMEKVVGNLVIPFINDNKNIKFVRPNSHNGGAKNTK</sequence>
<protein>
    <submittedName>
        <fullName evidence="1">Uncharacterized protein</fullName>
    </submittedName>
</protein>